<comment type="caution">
    <text evidence="1">The sequence shown here is derived from an EMBL/GenBank/DDBJ whole genome shotgun (WGS) entry which is preliminary data.</text>
</comment>
<dbReference type="RefSeq" id="WP_408623915.1">
    <property type="nucleotide sequence ID" value="NZ_JBEQCT010000005.1"/>
</dbReference>
<evidence type="ECO:0000313" key="2">
    <source>
        <dbReference type="Proteomes" id="UP001629953"/>
    </source>
</evidence>
<sequence length="431" mass="49270">MQDSAIDAFFEERKAAWLKKNLSTSMSELEVKEKEQECESVFALKNWLPNAAKRAGQMSISTHPSKFSHPSTGIGDKNKKNYTFVNPVIFYGKKSNDGFLRTGNVAVAADALGNAAALDVYKFLTLITDDGQSVLQHLEQDSALAQVLLTLPNADEDLSYQALKQGFLAMSAADDEVITSSKIKQVYFPVFKQQGETEYHQLSLLTASGIVFELRQRLDTMRFGEEIKLAREKKKADEYHDSFREIYDLTTIGYGGTKPQNISVLNNQNGGKAHLLMSVPPALKNRHTHFPTVDFFQQSVNYFQCKEQFYRLHTLYKHNENNMHVRADRDELYQQIIDHLIEKMWQVRAISSEQYIETASQLSKTQTTWLCEQTKMLRETTDDWLDEIVASITTYLFYGYEKMLGKKAIKLGNAEYRQMEKVAANNKEALR</sequence>
<keyword evidence="2" id="KW-1185">Reference proteome</keyword>
<dbReference type="EMBL" id="JBEQCT010000005">
    <property type="protein sequence ID" value="MFM2485668.1"/>
    <property type="molecule type" value="Genomic_DNA"/>
</dbReference>
<protein>
    <submittedName>
        <fullName evidence="1">Type I-F CRISPR-associated protein Csy1</fullName>
    </submittedName>
</protein>
<proteinExistence type="predicted"/>
<gene>
    <name evidence="1" type="primary">csy1</name>
    <name evidence="1" type="ORF">ABUE30_11465</name>
</gene>
<organism evidence="1 2">
    <name type="scientific">Celerinatantimonas yamalensis</name>
    <dbReference type="NCBI Taxonomy" id="559956"/>
    <lineage>
        <taxon>Bacteria</taxon>
        <taxon>Pseudomonadati</taxon>
        <taxon>Pseudomonadota</taxon>
        <taxon>Gammaproteobacteria</taxon>
        <taxon>Celerinatantimonadaceae</taxon>
        <taxon>Celerinatantimonas</taxon>
    </lineage>
</organism>
<dbReference type="InterPro" id="IPR013397">
    <property type="entry name" value="CRISPR-assoc_prot_Csy1"/>
</dbReference>
<dbReference type="Pfam" id="PF09611">
    <property type="entry name" value="Cas_Csy1"/>
    <property type="match status" value="1"/>
</dbReference>
<reference evidence="1 2" key="1">
    <citation type="journal article" date="2013" name="Int. J. Syst. Evol. Microbiol.">
        <title>Celerinatantimonas yamalensis sp. nov., a cold-adapted diazotrophic bacterium from a cold permafrost brine.</title>
        <authorList>
            <person name="Shcherbakova V."/>
            <person name="Chuvilskaya N."/>
            <person name="Rivkina E."/>
            <person name="Demidov N."/>
            <person name="Uchaeva V."/>
            <person name="Suetin S."/>
            <person name="Suzina N."/>
            <person name="Gilichinsky D."/>
        </authorList>
    </citation>
    <scope>NUCLEOTIDE SEQUENCE [LARGE SCALE GENOMIC DNA]</scope>
    <source>
        <strain evidence="1 2">C7</strain>
    </source>
</reference>
<dbReference type="Proteomes" id="UP001629953">
    <property type="component" value="Unassembled WGS sequence"/>
</dbReference>
<name>A0ABW9G7S4_9GAMM</name>
<accession>A0ABW9G7S4</accession>
<dbReference type="NCBIfam" id="TIGR02564">
    <property type="entry name" value="cas_Csy1"/>
    <property type="match status" value="1"/>
</dbReference>
<evidence type="ECO:0000313" key="1">
    <source>
        <dbReference type="EMBL" id="MFM2485668.1"/>
    </source>
</evidence>